<evidence type="ECO:0000256" key="5">
    <source>
        <dbReference type="ARBA" id="ARBA00023002"/>
    </source>
</evidence>
<keyword evidence="4 6" id="KW-0862">Zinc</keyword>
<keyword evidence="3 6" id="KW-0479">Metal-binding</keyword>
<dbReference type="CDD" id="cd05285">
    <property type="entry name" value="sorbitol_DH"/>
    <property type="match status" value="1"/>
</dbReference>
<dbReference type="Gene3D" id="3.90.180.10">
    <property type="entry name" value="Medium-chain alcohol dehydrogenases, catalytic domain"/>
    <property type="match status" value="1"/>
</dbReference>
<gene>
    <name evidence="8" type="ORF">NB037_02330</name>
</gene>
<dbReference type="Pfam" id="PF00107">
    <property type="entry name" value="ADH_zinc_N"/>
    <property type="match status" value="1"/>
</dbReference>
<name>A0A9X2IRA0_9MICO</name>
<dbReference type="EMBL" id="JAMRYM010000003">
    <property type="protein sequence ID" value="MCM6761246.1"/>
    <property type="molecule type" value="Genomic_DNA"/>
</dbReference>
<organism evidence="8 9">
    <name type="scientific">Rathayibacter rubneri</name>
    <dbReference type="NCBI Taxonomy" id="2950106"/>
    <lineage>
        <taxon>Bacteria</taxon>
        <taxon>Bacillati</taxon>
        <taxon>Actinomycetota</taxon>
        <taxon>Actinomycetes</taxon>
        <taxon>Micrococcales</taxon>
        <taxon>Microbacteriaceae</taxon>
        <taxon>Rathayibacter</taxon>
    </lineage>
</organism>
<dbReference type="SUPFAM" id="SSF50129">
    <property type="entry name" value="GroES-like"/>
    <property type="match status" value="1"/>
</dbReference>
<dbReference type="InterPro" id="IPR013149">
    <property type="entry name" value="ADH-like_C"/>
</dbReference>
<comment type="cofactor">
    <cofactor evidence="1 6">
        <name>Zn(2+)</name>
        <dbReference type="ChEBI" id="CHEBI:29105"/>
    </cofactor>
</comment>
<dbReference type="SMART" id="SM00829">
    <property type="entry name" value="PKS_ER"/>
    <property type="match status" value="1"/>
</dbReference>
<sequence length="353" mass="36944">MTAPTVPSTMRASVLVRQGKLALEERAVPTPAHDEVLVQVHSVGVCGSDVHYYKHGRIADFIVDAPMILGHEASGRIVAVGSDVDDARIGERVAIEPQRPCRSCEFCREGAYNLCPSMKFYATPPIDGAFCEYVLIQDDFAYAVPDSISDHAAALMEPLSVGIAAAQKGGIKVGDTVLIAGGGPIGVIAAQVARAFGASDVVVADINPARRELAAGYGARVVDPAAEPTEGLRAHVFIDASGATPAILNGIRSVRAGGTVVLVGSADTIPLSVPEIAMREVVVTGTFRYTNTWPIARALLTSGRVELDSLVTHVYGIEQVEEALTGEGASDSLKRMVVPGIGKIAQPSVRGVE</sequence>
<dbReference type="GO" id="GO:0016616">
    <property type="term" value="F:oxidoreductase activity, acting on the CH-OH group of donors, NAD or NADP as acceptor"/>
    <property type="evidence" value="ECO:0007669"/>
    <property type="project" value="InterPro"/>
</dbReference>
<dbReference type="RefSeq" id="WP_251943280.1">
    <property type="nucleotide sequence ID" value="NZ_JAMRYM010000003.1"/>
</dbReference>
<dbReference type="InterPro" id="IPR036291">
    <property type="entry name" value="NAD(P)-bd_dom_sf"/>
</dbReference>
<dbReference type="PANTHER" id="PTHR43161:SF9">
    <property type="entry name" value="SORBITOL DEHYDROGENASE"/>
    <property type="match status" value="1"/>
</dbReference>
<evidence type="ECO:0000256" key="3">
    <source>
        <dbReference type="ARBA" id="ARBA00022723"/>
    </source>
</evidence>
<dbReference type="InterPro" id="IPR020843">
    <property type="entry name" value="ER"/>
</dbReference>
<keyword evidence="5" id="KW-0560">Oxidoreductase</keyword>
<evidence type="ECO:0000259" key="7">
    <source>
        <dbReference type="SMART" id="SM00829"/>
    </source>
</evidence>
<dbReference type="Pfam" id="PF08240">
    <property type="entry name" value="ADH_N"/>
    <property type="match status" value="1"/>
</dbReference>
<evidence type="ECO:0000313" key="9">
    <source>
        <dbReference type="Proteomes" id="UP001155240"/>
    </source>
</evidence>
<dbReference type="SUPFAM" id="SSF51735">
    <property type="entry name" value="NAD(P)-binding Rossmann-fold domains"/>
    <property type="match status" value="1"/>
</dbReference>
<dbReference type="AlphaFoldDB" id="A0A9X2IRA0"/>
<accession>A0A9X2IRA0</accession>
<dbReference type="GO" id="GO:0008270">
    <property type="term" value="F:zinc ion binding"/>
    <property type="evidence" value="ECO:0007669"/>
    <property type="project" value="InterPro"/>
</dbReference>
<protein>
    <submittedName>
        <fullName evidence="8">NAD(P)-dependent alcohol dehydrogenase</fullName>
    </submittedName>
</protein>
<evidence type="ECO:0000256" key="4">
    <source>
        <dbReference type="ARBA" id="ARBA00022833"/>
    </source>
</evidence>
<evidence type="ECO:0000256" key="6">
    <source>
        <dbReference type="RuleBase" id="RU361277"/>
    </source>
</evidence>
<reference evidence="8" key="1">
    <citation type="submission" date="2022-06" db="EMBL/GenBank/DDBJ databases">
        <title>Whole genome shotgun sequencing (WGS) of Rathayibacter sp. ZW T2_19, isolated from stored onions (Allium cepa).</title>
        <authorList>
            <person name="Stoll D.A."/>
            <person name="Huch M."/>
        </authorList>
    </citation>
    <scope>NUCLEOTIDE SEQUENCE</scope>
    <source>
        <strain evidence="8">ZW T2_19</strain>
    </source>
</reference>
<dbReference type="PANTHER" id="PTHR43161">
    <property type="entry name" value="SORBITOL DEHYDROGENASE"/>
    <property type="match status" value="1"/>
</dbReference>
<dbReference type="InterPro" id="IPR045306">
    <property type="entry name" value="SDH-like"/>
</dbReference>
<evidence type="ECO:0000256" key="2">
    <source>
        <dbReference type="ARBA" id="ARBA00008072"/>
    </source>
</evidence>
<evidence type="ECO:0000313" key="8">
    <source>
        <dbReference type="EMBL" id="MCM6761246.1"/>
    </source>
</evidence>
<dbReference type="InterPro" id="IPR011032">
    <property type="entry name" value="GroES-like_sf"/>
</dbReference>
<dbReference type="InterPro" id="IPR002328">
    <property type="entry name" value="ADH_Zn_CS"/>
</dbReference>
<keyword evidence="9" id="KW-1185">Reference proteome</keyword>
<dbReference type="InterPro" id="IPR013154">
    <property type="entry name" value="ADH-like_N"/>
</dbReference>
<proteinExistence type="inferred from homology"/>
<comment type="similarity">
    <text evidence="2 6">Belongs to the zinc-containing alcohol dehydrogenase family.</text>
</comment>
<dbReference type="PROSITE" id="PS00059">
    <property type="entry name" value="ADH_ZINC"/>
    <property type="match status" value="1"/>
</dbReference>
<comment type="caution">
    <text evidence="8">The sequence shown here is derived from an EMBL/GenBank/DDBJ whole genome shotgun (WGS) entry which is preliminary data.</text>
</comment>
<dbReference type="Gene3D" id="3.40.50.720">
    <property type="entry name" value="NAD(P)-binding Rossmann-like Domain"/>
    <property type="match status" value="1"/>
</dbReference>
<evidence type="ECO:0000256" key="1">
    <source>
        <dbReference type="ARBA" id="ARBA00001947"/>
    </source>
</evidence>
<feature type="domain" description="Enoyl reductase (ER)" evidence="7">
    <location>
        <begin position="19"/>
        <end position="338"/>
    </location>
</feature>
<dbReference type="Proteomes" id="UP001155240">
    <property type="component" value="Unassembled WGS sequence"/>
</dbReference>